<evidence type="ECO:0000313" key="12">
    <source>
        <dbReference type="Proteomes" id="UP001596152"/>
    </source>
</evidence>
<protein>
    <recommendedName>
        <fullName evidence="9">Apolipoprotein N-acyltransferase</fullName>
        <shortName evidence="9">ALP N-acyltransferase</shortName>
        <ecNumber evidence="9">2.3.1.269</ecNumber>
    </recommendedName>
</protein>
<dbReference type="InterPro" id="IPR045378">
    <property type="entry name" value="LNT_N"/>
</dbReference>
<accession>A0ABW0FWD1</accession>
<comment type="function">
    <text evidence="9">Catalyzes the phospholipid dependent N-acylation of the N-terminal cysteine of apolipoprotein, the last step in lipoprotein maturation.</text>
</comment>
<evidence type="ECO:0000259" key="10">
    <source>
        <dbReference type="PROSITE" id="PS50263"/>
    </source>
</evidence>
<dbReference type="InterPro" id="IPR036526">
    <property type="entry name" value="C-N_Hydrolase_sf"/>
</dbReference>
<comment type="caution">
    <text evidence="11">The sequence shown here is derived from an EMBL/GenBank/DDBJ whole genome shotgun (WGS) entry which is preliminary data.</text>
</comment>
<evidence type="ECO:0000256" key="6">
    <source>
        <dbReference type="ARBA" id="ARBA00022989"/>
    </source>
</evidence>
<dbReference type="PANTHER" id="PTHR38686">
    <property type="entry name" value="APOLIPOPROTEIN N-ACYLTRANSFERASE"/>
    <property type="match status" value="1"/>
</dbReference>
<keyword evidence="6 9" id="KW-1133">Transmembrane helix</keyword>
<feature type="transmembrane region" description="Helical" evidence="9">
    <location>
        <begin position="206"/>
        <end position="225"/>
    </location>
</feature>
<dbReference type="HAMAP" id="MF_01148">
    <property type="entry name" value="Lnt"/>
    <property type="match status" value="1"/>
</dbReference>
<feature type="transmembrane region" description="Helical" evidence="9">
    <location>
        <begin position="65"/>
        <end position="86"/>
    </location>
</feature>
<evidence type="ECO:0000256" key="3">
    <source>
        <dbReference type="ARBA" id="ARBA00022475"/>
    </source>
</evidence>
<feature type="transmembrane region" description="Helical" evidence="9">
    <location>
        <begin position="24"/>
        <end position="53"/>
    </location>
</feature>
<gene>
    <name evidence="9 11" type="primary">lnt</name>
    <name evidence="11" type="ORF">ACFPIE_18080</name>
</gene>
<dbReference type="Gene3D" id="3.60.110.10">
    <property type="entry name" value="Carbon-nitrogen hydrolase"/>
    <property type="match status" value="1"/>
</dbReference>
<dbReference type="CDD" id="cd07571">
    <property type="entry name" value="ALP_N-acyl_transferase"/>
    <property type="match status" value="1"/>
</dbReference>
<organism evidence="11 12">
    <name type="scientific">Brevundimonas staleyi</name>
    <dbReference type="NCBI Taxonomy" id="74326"/>
    <lineage>
        <taxon>Bacteria</taxon>
        <taxon>Pseudomonadati</taxon>
        <taxon>Pseudomonadota</taxon>
        <taxon>Alphaproteobacteria</taxon>
        <taxon>Caulobacterales</taxon>
        <taxon>Caulobacteraceae</taxon>
        <taxon>Brevundimonas</taxon>
    </lineage>
</organism>
<comment type="catalytic activity">
    <reaction evidence="9">
        <text>N-terminal S-1,2-diacyl-sn-glyceryl-L-cysteinyl-[lipoprotein] + a glycerophospholipid = N-acyl-S-1,2-diacyl-sn-glyceryl-L-cysteinyl-[lipoprotein] + a 2-acyl-sn-glycero-3-phospholipid + H(+)</text>
        <dbReference type="Rhea" id="RHEA:48228"/>
        <dbReference type="Rhea" id="RHEA-COMP:14681"/>
        <dbReference type="Rhea" id="RHEA-COMP:14684"/>
        <dbReference type="ChEBI" id="CHEBI:15378"/>
        <dbReference type="ChEBI" id="CHEBI:136912"/>
        <dbReference type="ChEBI" id="CHEBI:140656"/>
        <dbReference type="ChEBI" id="CHEBI:140657"/>
        <dbReference type="ChEBI" id="CHEBI:140660"/>
        <dbReference type="EC" id="2.3.1.269"/>
    </reaction>
</comment>
<evidence type="ECO:0000256" key="4">
    <source>
        <dbReference type="ARBA" id="ARBA00022679"/>
    </source>
</evidence>
<comment type="similarity">
    <text evidence="2 9">Belongs to the CN hydrolase family. Apolipoprotein N-acyltransferase subfamily.</text>
</comment>
<keyword evidence="5 9" id="KW-0812">Transmembrane</keyword>
<dbReference type="NCBIfam" id="TIGR00546">
    <property type="entry name" value="lnt"/>
    <property type="match status" value="1"/>
</dbReference>
<feature type="transmembrane region" description="Helical" evidence="9">
    <location>
        <begin position="508"/>
        <end position="526"/>
    </location>
</feature>
<feature type="transmembrane region" description="Helical" evidence="9">
    <location>
        <begin position="171"/>
        <end position="194"/>
    </location>
</feature>
<reference evidence="12" key="1">
    <citation type="journal article" date="2019" name="Int. J. Syst. Evol. Microbiol.">
        <title>The Global Catalogue of Microorganisms (GCM) 10K type strain sequencing project: providing services to taxonomists for standard genome sequencing and annotation.</title>
        <authorList>
            <consortium name="The Broad Institute Genomics Platform"/>
            <consortium name="The Broad Institute Genome Sequencing Center for Infectious Disease"/>
            <person name="Wu L."/>
            <person name="Ma J."/>
        </authorList>
    </citation>
    <scope>NUCLEOTIDE SEQUENCE [LARGE SCALE GENOMIC DNA]</scope>
    <source>
        <strain evidence="12">JCM 12125</strain>
    </source>
</reference>
<dbReference type="InterPro" id="IPR004563">
    <property type="entry name" value="Apolipo_AcylTrfase"/>
</dbReference>
<dbReference type="PROSITE" id="PS50263">
    <property type="entry name" value="CN_HYDROLASE"/>
    <property type="match status" value="1"/>
</dbReference>
<dbReference type="InterPro" id="IPR003010">
    <property type="entry name" value="C-N_Hydrolase"/>
</dbReference>
<evidence type="ECO:0000256" key="8">
    <source>
        <dbReference type="ARBA" id="ARBA00023315"/>
    </source>
</evidence>
<evidence type="ECO:0000313" key="11">
    <source>
        <dbReference type="EMBL" id="MFC5345829.1"/>
    </source>
</evidence>
<dbReference type="SUPFAM" id="SSF56317">
    <property type="entry name" value="Carbon-nitrogen hydrolase"/>
    <property type="match status" value="1"/>
</dbReference>
<feature type="transmembrane region" description="Helical" evidence="9">
    <location>
        <begin position="98"/>
        <end position="121"/>
    </location>
</feature>
<keyword evidence="4 9" id="KW-0808">Transferase</keyword>
<dbReference type="Pfam" id="PF20154">
    <property type="entry name" value="LNT_N"/>
    <property type="match status" value="1"/>
</dbReference>
<dbReference type="Pfam" id="PF00795">
    <property type="entry name" value="CN_hydrolase"/>
    <property type="match status" value="1"/>
</dbReference>
<keyword evidence="7 9" id="KW-0472">Membrane</keyword>
<dbReference type="RefSeq" id="WP_374037880.1">
    <property type="nucleotide sequence ID" value="NZ_CP169082.1"/>
</dbReference>
<evidence type="ECO:0000256" key="9">
    <source>
        <dbReference type="HAMAP-Rule" id="MF_01148"/>
    </source>
</evidence>
<dbReference type="EC" id="2.3.1.269" evidence="9"/>
<sequence length="531" mass="55880">MTAELLSRSSDGLNRALHGRWSRIGLALLAGVATALAHPPFGILPGLLGYPLLMLLAERSGSVRGAFWMGWLAGFGYFGVGCWWVAEAFLVNPDQAWMAPFAGSLLPAGIGLFWGAAMALYRRFAPGGLVRVLVFAACFALLEWLRGHVLTGFPWNPAGASWAAGSAGSQFASVVGVYGLGFVTVAAVAAFAVLLGDETRKARGSVALGGVAVLAALVIGGSIRLGGAEVRNTDTLVRLVQPDVAQESKWTPEAYQSIVDRYIRLTAQPGAARPDVIVWPEGALPASFNDVFGPTSPDGPAIANAVQPGQTLLMGLARGEAGPDGRARYYNSLFSLADEGPAGLRVTAVYDKYRLVPFGEFMPLGGLMSAVGVRSLVHMPTDFSPGPRPAPIDLPNAPRVQPLICYESLYPGFTPGAGGRPEWIVNVSNDAWFGATSGPIQHLNLASYRAIETGLPVARATPTGVSVMIDPWGRVVEGARLGSGESGVADVLLPQPVGVTPYGRFGDLFFWLMVLAGLAPVVLSYVRSRRG</sequence>
<keyword evidence="3 9" id="KW-1003">Cell membrane</keyword>
<evidence type="ECO:0000256" key="5">
    <source>
        <dbReference type="ARBA" id="ARBA00022692"/>
    </source>
</evidence>
<dbReference type="PANTHER" id="PTHR38686:SF1">
    <property type="entry name" value="APOLIPOPROTEIN N-ACYLTRANSFERASE"/>
    <property type="match status" value="1"/>
</dbReference>
<name>A0ABW0FWD1_9CAUL</name>
<feature type="domain" description="CN hydrolase" evidence="10">
    <location>
        <begin position="240"/>
        <end position="495"/>
    </location>
</feature>
<keyword evidence="12" id="KW-1185">Reference proteome</keyword>
<evidence type="ECO:0000256" key="1">
    <source>
        <dbReference type="ARBA" id="ARBA00004651"/>
    </source>
</evidence>
<evidence type="ECO:0000256" key="7">
    <source>
        <dbReference type="ARBA" id="ARBA00023136"/>
    </source>
</evidence>
<evidence type="ECO:0000256" key="2">
    <source>
        <dbReference type="ARBA" id="ARBA00010065"/>
    </source>
</evidence>
<dbReference type="EMBL" id="JBHSLF010000053">
    <property type="protein sequence ID" value="MFC5345829.1"/>
    <property type="molecule type" value="Genomic_DNA"/>
</dbReference>
<dbReference type="GO" id="GO:0016746">
    <property type="term" value="F:acyltransferase activity"/>
    <property type="evidence" value="ECO:0007669"/>
    <property type="project" value="UniProtKB-KW"/>
</dbReference>
<comment type="subcellular location">
    <subcellularLocation>
        <location evidence="1 9">Cell membrane</location>
        <topology evidence="1 9">Multi-pass membrane protein</topology>
    </subcellularLocation>
</comment>
<feature type="transmembrane region" description="Helical" evidence="9">
    <location>
        <begin position="128"/>
        <end position="145"/>
    </location>
</feature>
<comment type="pathway">
    <text evidence="9">Protein modification; lipoprotein biosynthesis (N-acyl transfer).</text>
</comment>
<keyword evidence="8 9" id="KW-0012">Acyltransferase</keyword>
<proteinExistence type="inferred from homology"/>
<dbReference type="Proteomes" id="UP001596152">
    <property type="component" value="Unassembled WGS sequence"/>
</dbReference>